<evidence type="ECO:0000313" key="9">
    <source>
        <dbReference type="Proteomes" id="UP001589836"/>
    </source>
</evidence>
<evidence type="ECO:0000313" key="8">
    <source>
        <dbReference type="EMBL" id="MFC0525565.1"/>
    </source>
</evidence>
<accession>A0ABV6LT18</accession>
<dbReference type="CDD" id="cd14748">
    <property type="entry name" value="PBP2_UgpB"/>
    <property type="match status" value="1"/>
</dbReference>
<evidence type="ECO:0000256" key="7">
    <source>
        <dbReference type="SAM" id="SignalP"/>
    </source>
</evidence>
<dbReference type="Pfam" id="PF13416">
    <property type="entry name" value="SBP_bac_8"/>
    <property type="match status" value="1"/>
</dbReference>
<feature type="signal peptide" evidence="7">
    <location>
        <begin position="1"/>
        <end position="21"/>
    </location>
</feature>
<keyword evidence="4 7" id="KW-0732">Signal</keyword>
<dbReference type="EMBL" id="JBHLTP010000013">
    <property type="protein sequence ID" value="MFC0525565.1"/>
    <property type="molecule type" value="Genomic_DNA"/>
</dbReference>
<gene>
    <name evidence="8" type="ORF">ACFFGV_18435</name>
</gene>
<dbReference type="Proteomes" id="UP001589836">
    <property type="component" value="Unassembled WGS sequence"/>
</dbReference>
<comment type="caution">
    <text evidence="8">The sequence shown here is derived from an EMBL/GenBank/DDBJ whole genome shotgun (WGS) entry which is preliminary data.</text>
</comment>
<dbReference type="RefSeq" id="WP_377350967.1">
    <property type="nucleotide sequence ID" value="NZ_JBHLTP010000013.1"/>
</dbReference>
<name>A0ABV6LT18_9BACI</name>
<keyword evidence="9" id="KW-1185">Reference proteome</keyword>
<dbReference type="PROSITE" id="PS01037">
    <property type="entry name" value="SBP_BACTERIAL_1"/>
    <property type="match status" value="1"/>
</dbReference>
<dbReference type="SUPFAM" id="SSF53850">
    <property type="entry name" value="Periplasmic binding protein-like II"/>
    <property type="match status" value="1"/>
</dbReference>
<evidence type="ECO:0000256" key="5">
    <source>
        <dbReference type="ARBA" id="ARBA00022764"/>
    </source>
</evidence>
<proteinExistence type="inferred from homology"/>
<feature type="region of interest" description="Disordered" evidence="6">
    <location>
        <begin position="27"/>
        <end position="58"/>
    </location>
</feature>
<evidence type="ECO:0000256" key="1">
    <source>
        <dbReference type="ARBA" id="ARBA00004196"/>
    </source>
</evidence>
<dbReference type="InterPro" id="IPR006059">
    <property type="entry name" value="SBP"/>
</dbReference>
<protein>
    <submittedName>
        <fullName evidence="8">ABC transporter substrate-binding protein</fullName>
    </submittedName>
</protein>
<evidence type="ECO:0000256" key="2">
    <source>
        <dbReference type="ARBA" id="ARBA00008520"/>
    </source>
</evidence>
<feature type="chain" id="PRO_5046870049" evidence="7">
    <location>
        <begin position="22"/>
        <end position="466"/>
    </location>
</feature>
<dbReference type="InterPro" id="IPR006061">
    <property type="entry name" value="SBP_1_CS"/>
</dbReference>
<comment type="similarity">
    <text evidence="2">Belongs to the bacterial solute-binding protein 1 family.</text>
</comment>
<dbReference type="PANTHER" id="PTHR43649">
    <property type="entry name" value="ARABINOSE-BINDING PROTEIN-RELATED"/>
    <property type="match status" value="1"/>
</dbReference>
<keyword evidence="5" id="KW-0574">Periplasm</keyword>
<dbReference type="PANTHER" id="PTHR43649:SF31">
    <property type="entry name" value="SN-GLYCEROL-3-PHOSPHATE-BINDING PERIPLASMIC PROTEIN UGPB"/>
    <property type="match status" value="1"/>
</dbReference>
<evidence type="ECO:0000256" key="4">
    <source>
        <dbReference type="ARBA" id="ARBA00022729"/>
    </source>
</evidence>
<comment type="subcellular location">
    <subcellularLocation>
        <location evidence="1">Cell envelope</location>
    </subcellularLocation>
</comment>
<sequence length="466" mass="51862">MKFSNKWSLSMIALFVVIVLAACSNDSGGTAEENQSQSEADASTEESENTEASSGEQTEITFWHAMGGDTQTTLEEIVANFNEDNPNITVNPQYQGSYDEALTKFRSVGGSNDAPAIIQTYEIGTRYMIDSGFVEPVQTFIDEDNYDTSQLEENITNYYTVDGKMYSMPFNSSTPVLIYNKDAFKEAGLDPENPPRTYSEMKDAAQKLTVSKDGNVEQYGFSMLNHGWFFEELVYTQGGYYVNEQNGRAGTPKEATFSGEEGQRVFNFLNDLNKEGAFGNFGSKWDDIRAAFQSGKTAMYMDSSAGVRGIIDNSDFEVGVAYIPHPDDVEPEGVAIGGASIWMSNGIEEEKQQAAWEFMKYLTTSEVQAKWHVETGYFSINPDAYEESIVTEEYEKYPQLQVTVNQLQDTKSTKATQGALISVFPESRKHVVTALEKLYQGTEPKDALEEAAKQTNRAIEVSERSN</sequence>
<dbReference type="PROSITE" id="PS51257">
    <property type="entry name" value="PROKAR_LIPOPROTEIN"/>
    <property type="match status" value="1"/>
</dbReference>
<dbReference type="InterPro" id="IPR050490">
    <property type="entry name" value="Bact_solute-bd_prot1"/>
</dbReference>
<evidence type="ECO:0000256" key="3">
    <source>
        <dbReference type="ARBA" id="ARBA00022448"/>
    </source>
</evidence>
<evidence type="ECO:0000256" key="6">
    <source>
        <dbReference type="SAM" id="MobiDB-lite"/>
    </source>
</evidence>
<reference evidence="8 9" key="1">
    <citation type="submission" date="2024-09" db="EMBL/GenBank/DDBJ databases">
        <authorList>
            <person name="Sun Q."/>
            <person name="Mori K."/>
        </authorList>
    </citation>
    <scope>NUCLEOTIDE SEQUENCE [LARGE SCALE GENOMIC DNA]</scope>
    <source>
        <strain evidence="8 9">NCAIM B.02529</strain>
    </source>
</reference>
<dbReference type="Gene3D" id="3.40.190.10">
    <property type="entry name" value="Periplasmic binding protein-like II"/>
    <property type="match status" value="2"/>
</dbReference>
<keyword evidence="3" id="KW-0813">Transport</keyword>
<organism evidence="8 9">
    <name type="scientific">Pontibacillus salicampi</name>
    <dbReference type="NCBI Taxonomy" id="1449801"/>
    <lineage>
        <taxon>Bacteria</taxon>
        <taxon>Bacillati</taxon>
        <taxon>Bacillota</taxon>
        <taxon>Bacilli</taxon>
        <taxon>Bacillales</taxon>
        <taxon>Bacillaceae</taxon>
        <taxon>Pontibacillus</taxon>
    </lineage>
</organism>